<evidence type="ECO:0000256" key="5">
    <source>
        <dbReference type="ARBA" id="ARBA00023186"/>
    </source>
</evidence>
<dbReference type="CDD" id="cd06257">
    <property type="entry name" value="DnaJ"/>
    <property type="match status" value="1"/>
</dbReference>
<dbReference type="SUPFAM" id="SSF49493">
    <property type="entry name" value="HSP40/DnaJ peptide-binding domain"/>
    <property type="match status" value="2"/>
</dbReference>
<keyword evidence="2" id="KW-0677">Repeat</keyword>
<dbReference type="InterPro" id="IPR001305">
    <property type="entry name" value="HSP_DnaJ_Cys-rich_dom"/>
</dbReference>
<keyword evidence="4 6" id="KW-0862">Zinc</keyword>
<dbReference type="Pfam" id="PF01556">
    <property type="entry name" value="DnaJ_C"/>
    <property type="match status" value="1"/>
</dbReference>
<evidence type="ECO:0000256" key="4">
    <source>
        <dbReference type="ARBA" id="ARBA00022833"/>
    </source>
</evidence>
<evidence type="ECO:0000313" key="10">
    <source>
        <dbReference type="EMBL" id="CAG9333141.1"/>
    </source>
</evidence>
<dbReference type="InterPro" id="IPR002939">
    <property type="entry name" value="DnaJ_C"/>
</dbReference>
<dbReference type="Proteomes" id="UP001162131">
    <property type="component" value="Unassembled WGS sequence"/>
</dbReference>
<evidence type="ECO:0008006" key="12">
    <source>
        <dbReference type="Google" id="ProtNLM"/>
    </source>
</evidence>
<evidence type="ECO:0000256" key="3">
    <source>
        <dbReference type="ARBA" id="ARBA00022771"/>
    </source>
</evidence>
<evidence type="ECO:0000259" key="8">
    <source>
        <dbReference type="PROSITE" id="PS50076"/>
    </source>
</evidence>
<dbReference type="GO" id="GO:0009408">
    <property type="term" value="P:response to heat"/>
    <property type="evidence" value="ECO:0007669"/>
    <property type="project" value="InterPro"/>
</dbReference>
<dbReference type="AlphaFoldDB" id="A0AAU9K4I3"/>
<dbReference type="HAMAP" id="MF_01152">
    <property type="entry name" value="DnaJ"/>
    <property type="match status" value="1"/>
</dbReference>
<name>A0AAU9K4I3_9CILI</name>
<dbReference type="GO" id="GO:0005737">
    <property type="term" value="C:cytoplasm"/>
    <property type="evidence" value="ECO:0007669"/>
    <property type="project" value="TreeGrafter"/>
</dbReference>
<evidence type="ECO:0000256" key="1">
    <source>
        <dbReference type="ARBA" id="ARBA00022723"/>
    </source>
</evidence>
<evidence type="ECO:0000256" key="2">
    <source>
        <dbReference type="ARBA" id="ARBA00022737"/>
    </source>
</evidence>
<dbReference type="Gene3D" id="2.60.260.20">
    <property type="entry name" value="Urease metallochaperone UreE, N-terminal domain"/>
    <property type="match status" value="2"/>
</dbReference>
<dbReference type="PRINTS" id="PR00625">
    <property type="entry name" value="JDOMAIN"/>
</dbReference>
<dbReference type="PROSITE" id="PS00636">
    <property type="entry name" value="DNAJ_1"/>
    <property type="match status" value="1"/>
</dbReference>
<dbReference type="PROSITE" id="PS51188">
    <property type="entry name" value="ZF_CR"/>
    <property type="match status" value="1"/>
</dbReference>
<keyword evidence="1 6" id="KW-0479">Metal-binding</keyword>
<feature type="zinc finger region" description="CR-type" evidence="6">
    <location>
        <begin position="167"/>
        <end position="245"/>
    </location>
</feature>
<comment type="caution">
    <text evidence="10">The sequence shown here is derived from an EMBL/GenBank/DDBJ whole genome shotgun (WGS) entry which is preliminary data.</text>
</comment>
<dbReference type="SUPFAM" id="SSF57938">
    <property type="entry name" value="DnaJ/Hsp40 cysteine-rich domain"/>
    <property type="match status" value="1"/>
</dbReference>
<sequence length="388" mass="44060">MFSAAVRGFRSSSILLSKKDFYKILGVPRKATQAQIKQAYFSLAKKQHPDINKSHGSHSKFSDINNAYETLGDRKKRRDYDNGQTEEPKVYQEKKKRKNSQKYQDSFEDDLFYDFNPGYMNDVFIDIDEFDFEEIFTFDKKRKSNIKKKGDDIWIDLDISFLDAVHGTDKVIKIQRQSVCNKCQGGRIAEERGIFECYECMGLGVIHYQNGMNLFEQECPKCNGTGQYVKNKCKSCNGKRVNQTQSIDKISIPKGVGTGQTIKIPKKGNFNSYGNNPGDLFVRLTVGSHPTFKRSGYDIISDVDITISQAVLGSIIEVDTLYGKLNVEVAKGTNTGDRSQILNYGISHMYPSAKNQRGSHYVKFNVVVPKICTPAQKEIFKKLSDLKL</sequence>
<dbReference type="Gene3D" id="2.10.230.10">
    <property type="entry name" value="Heat shock protein DnaJ, cysteine-rich domain"/>
    <property type="match status" value="1"/>
</dbReference>
<proteinExistence type="inferred from homology"/>
<accession>A0AAU9K4I3</accession>
<evidence type="ECO:0000259" key="9">
    <source>
        <dbReference type="PROSITE" id="PS51188"/>
    </source>
</evidence>
<dbReference type="FunFam" id="2.10.230.10:FF:000001">
    <property type="entry name" value="DnaJ subfamily A member 2"/>
    <property type="match status" value="1"/>
</dbReference>
<dbReference type="PROSITE" id="PS50076">
    <property type="entry name" value="DNAJ_2"/>
    <property type="match status" value="1"/>
</dbReference>
<keyword evidence="11" id="KW-1185">Reference proteome</keyword>
<dbReference type="Pfam" id="PF00226">
    <property type="entry name" value="DnaJ"/>
    <property type="match status" value="1"/>
</dbReference>
<dbReference type="GO" id="GO:0042026">
    <property type="term" value="P:protein refolding"/>
    <property type="evidence" value="ECO:0007669"/>
    <property type="project" value="TreeGrafter"/>
</dbReference>
<dbReference type="CDD" id="cd10719">
    <property type="entry name" value="DnaJ_zf"/>
    <property type="match status" value="1"/>
</dbReference>
<dbReference type="Pfam" id="PF00684">
    <property type="entry name" value="DnaJ_CXXCXGXG"/>
    <property type="match status" value="1"/>
</dbReference>
<dbReference type="GO" id="GO:0005524">
    <property type="term" value="F:ATP binding"/>
    <property type="evidence" value="ECO:0007669"/>
    <property type="project" value="InterPro"/>
</dbReference>
<dbReference type="PANTHER" id="PTHR43096">
    <property type="entry name" value="DNAJ HOMOLOG 1, MITOCHONDRIAL-RELATED"/>
    <property type="match status" value="1"/>
</dbReference>
<dbReference type="InterPro" id="IPR012724">
    <property type="entry name" value="DnaJ"/>
</dbReference>
<dbReference type="InterPro" id="IPR036410">
    <property type="entry name" value="HSP_DnaJ_Cys-rich_dom_sf"/>
</dbReference>
<dbReference type="SMART" id="SM00271">
    <property type="entry name" value="DnaJ"/>
    <property type="match status" value="1"/>
</dbReference>
<keyword evidence="5" id="KW-0143">Chaperone</keyword>
<reference evidence="10" key="1">
    <citation type="submission" date="2021-09" db="EMBL/GenBank/DDBJ databases">
        <authorList>
            <consortium name="AG Swart"/>
            <person name="Singh M."/>
            <person name="Singh A."/>
            <person name="Seah K."/>
            <person name="Emmerich C."/>
        </authorList>
    </citation>
    <scope>NUCLEOTIDE SEQUENCE</scope>
    <source>
        <strain evidence="10">ATCC30299</strain>
    </source>
</reference>
<dbReference type="EMBL" id="CAJZBQ010000056">
    <property type="protein sequence ID" value="CAG9333141.1"/>
    <property type="molecule type" value="Genomic_DNA"/>
</dbReference>
<dbReference type="GO" id="GO:0008270">
    <property type="term" value="F:zinc ion binding"/>
    <property type="evidence" value="ECO:0007669"/>
    <property type="project" value="UniProtKB-KW"/>
</dbReference>
<feature type="domain" description="J" evidence="8">
    <location>
        <begin position="20"/>
        <end position="84"/>
    </location>
</feature>
<dbReference type="InterPro" id="IPR036869">
    <property type="entry name" value="J_dom_sf"/>
</dbReference>
<dbReference type="CDD" id="cd10747">
    <property type="entry name" value="DnaJ_C"/>
    <property type="match status" value="1"/>
</dbReference>
<dbReference type="GO" id="GO:0051082">
    <property type="term" value="F:unfolded protein binding"/>
    <property type="evidence" value="ECO:0007669"/>
    <property type="project" value="InterPro"/>
</dbReference>
<gene>
    <name evidence="10" type="ORF">BSTOLATCC_MIC57961</name>
</gene>
<feature type="compositionally biased region" description="Basic and acidic residues" evidence="7">
    <location>
        <begin position="78"/>
        <end position="93"/>
    </location>
</feature>
<dbReference type="SUPFAM" id="SSF46565">
    <property type="entry name" value="Chaperone J-domain"/>
    <property type="match status" value="1"/>
</dbReference>
<dbReference type="PANTHER" id="PTHR43096:SF52">
    <property type="entry name" value="DNAJ HOMOLOG 1, MITOCHONDRIAL-RELATED"/>
    <property type="match status" value="1"/>
</dbReference>
<evidence type="ECO:0000256" key="6">
    <source>
        <dbReference type="PROSITE-ProRule" id="PRU00546"/>
    </source>
</evidence>
<evidence type="ECO:0000313" key="11">
    <source>
        <dbReference type="Proteomes" id="UP001162131"/>
    </source>
</evidence>
<dbReference type="InterPro" id="IPR001623">
    <property type="entry name" value="DnaJ_domain"/>
</dbReference>
<organism evidence="10 11">
    <name type="scientific">Blepharisma stoltei</name>
    <dbReference type="NCBI Taxonomy" id="1481888"/>
    <lineage>
        <taxon>Eukaryota</taxon>
        <taxon>Sar</taxon>
        <taxon>Alveolata</taxon>
        <taxon>Ciliophora</taxon>
        <taxon>Postciliodesmatophora</taxon>
        <taxon>Heterotrichea</taxon>
        <taxon>Heterotrichida</taxon>
        <taxon>Blepharismidae</taxon>
        <taxon>Blepharisma</taxon>
    </lineage>
</organism>
<keyword evidence="3 6" id="KW-0863">Zinc-finger</keyword>
<dbReference type="GO" id="GO:0031072">
    <property type="term" value="F:heat shock protein binding"/>
    <property type="evidence" value="ECO:0007669"/>
    <property type="project" value="InterPro"/>
</dbReference>
<dbReference type="InterPro" id="IPR008971">
    <property type="entry name" value="HSP40/DnaJ_pept-bd"/>
</dbReference>
<evidence type="ECO:0000256" key="7">
    <source>
        <dbReference type="SAM" id="MobiDB-lite"/>
    </source>
</evidence>
<dbReference type="InterPro" id="IPR018253">
    <property type="entry name" value="DnaJ_domain_CS"/>
</dbReference>
<feature type="domain" description="CR-type" evidence="9">
    <location>
        <begin position="167"/>
        <end position="245"/>
    </location>
</feature>
<protein>
    <recommendedName>
        <fullName evidence="12">Chaperone protein DnaJ</fullName>
    </recommendedName>
</protein>
<feature type="region of interest" description="Disordered" evidence="7">
    <location>
        <begin position="73"/>
        <end position="102"/>
    </location>
</feature>
<dbReference type="Gene3D" id="1.10.287.110">
    <property type="entry name" value="DnaJ domain"/>
    <property type="match status" value="1"/>
</dbReference>